<feature type="transmembrane region" description="Helical" evidence="6">
    <location>
        <begin position="224"/>
        <end position="241"/>
    </location>
</feature>
<keyword evidence="4 6" id="KW-0472">Membrane</keyword>
<dbReference type="InParanoid" id="Q54RD3"/>
<dbReference type="InterPro" id="IPR011701">
    <property type="entry name" value="MFS"/>
</dbReference>
<protein>
    <recommendedName>
        <fullName evidence="7">Major facilitator superfamily (MFS) profile domain-containing protein</fullName>
    </recommendedName>
</protein>
<feature type="transmembrane region" description="Helical" evidence="6">
    <location>
        <begin position="147"/>
        <end position="168"/>
    </location>
</feature>
<keyword evidence="9" id="KW-1185">Reference proteome</keyword>
<evidence type="ECO:0000313" key="8">
    <source>
        <dbReference type="EMBL" id="EAL65834.1"/>
    </source>
</evidence>
<dbReference type="OMA" id="FYFSEDY"/>
<feature type="transmembrane region" description="Helical" evidence="6">
    <location>
        <begin position="388"/>
        <end position="407"/>
    </location>
</feature>
<comment type="caution">
    <text evidence="8">The sequence shown here is derived from an EMBL/GenBank/DDBJ whole genome shotgun (WGS) entry which is preliminary data.</text>
</comment>
<evidence type="ECO:0000259" key="7">
    <source>
        <dbReference type="PROSITE" id="PS50850"/>
    </source>
</evidence>
<dbReference type="KEGG" id="ddi:DDB_G0283191"/>
<keyword evidence="2 6" id="KW-0812">Transmembrane</keyword>
<comment type="subcellular location">
    <subcellularLocation>
        <location evidence="1">Membrane</location>
        <topology evidence="1">Multi-pass membrane protein</topology>
    </subcellularLocation>
</comment>
<accession>Q54RD3</accession>
<feature type="transmembrane region" description="Helical" evidence="6">
    <location>
        <begin position="447"/>
        <end position="473"/>
    </location>
</feature>
<dbReference type="AlphaFoldDB" id="Q54RD3"/>
<dbReference type="InterPro" id="IPR036259">
    <property type="entry name" value="MFS_trans_sf"/>
</dbReference>
<dbReference type="InterPro" id="IPR020846">
    <property type="entry name" value="MFS_dom"/>
</dbReference>
<dbReference type="GO" id="GO:0016020">
    <property type="term" value="C:membrane"/>
    <property type="evidence" value="ECO:0000318"/>
    <property type="project" value="GO_Central"/>
</dbReference>
<feature type="transmembrane region" description="Helical" evidence="6">
    <location>
        <begin position="115"/>
        <end position="135"/>
    </location>
</feature>
<feature type="transmembrane region" description="Helical" evidence="6">
    <location>
        <begin position="47"/>
        <end position="67"/>
    </location>
</feature>
<dbReference type="GO" id="GO:0022857">
    <property type="term" value="F:transmembrane transporter activity"/>
    <property type="evidence" value="ECO:0000318"/>
    <property type="project" value="GO_Central"/>
</dbReference>
<dbReference type="GeneID" id="8623985"/>
<dbReference type="PaxDb" id="44689-DDB0185406"/>
<feature type="transmembrane region" description="Helical" evidence="6">
    <location>
        <begin position="419"/>
        <end position="441"/>
    </location>
</feature>
<dbReference type="EMBL" id="AAFI02000051">
    <property type="protein sequence ID" value="EAL65834.1"/>
    <property type="molecule type" value="Genomic_DNA"/>
</dbReference>
<feature type="transmembrane region" description="Helical" evidence="6">
    <location>
        <begin position="180"/>
        <end position="204"/>
    </location>
</feature>
<evidence type="ECO:0000313" key="9">
    <source>
        <dbReference type="Proteomes" id="UP000002195"/>
    </source>
</evidence>
<dbReference type="eggNOG" id="KOG2325">
    <property type="taxonomic scope" value="Eukaryota"/>
</dbReference>
<organism evidence="8 9">
    <name type="scientific">Dictyostelium discoideum</name>
    <name type="common">Social amoeba</name>
    <dbReference type="NCBI Taxonomy" id="44689"/>
    <lineage>
        <taxon>Eukaryota</taxon>
        <taxon>Amoebozoa</taxon>
        <taxon>Evosea</taxon>
        <taxon>Eumycetozoa</taxon>
        <taxon>Dictyostelia</taxon>
        <taxon>Dictyosteliales</taxon>
        <taxon>Dictyosteliaceae</taxon>
        <taxon>Dictyostelium</taxon>
    </lineage>
</organism>
<dbReference type="dictyBase" id="DDB_G0283191"/>
<dbReference type="Proteomes" id="UP000002195">
    <property type="component" value="Unassembled WGS sequence"/>
</dbReference>
<dbReference type="PANTHER" id="PTHR23510:SF2">
    <property type="entry name" value="MAJOR FACILITATOR SUPERFAMILY (MFS) PROFILE DOMAIN-CONTAINING PROTEIN"/>
    <property type="match status" value="1"/>
</dbReference>
<reference evidence="8 9" key="1">
    <citation type="journal article" date="2005" name="Nature">
        <title>The genome of the social amoeba Dictyostelium discoideum.</title>
        <authorList>
            <consortium name="The Dictyostelium discoideum Sequencing Consortium"/>
            <person name="Eichinger L."/>
            <person name="Pachebat J.A."/>
            <person name="Glockner G."/>
            <person name="Rajandream M.A."/>
            <person name="Sucgang R."/>
            <person name="Berriman M."/>
            <person name="Song J."/>
            <person name="Olsen R."/>
            <person name="Szafranski K."/>
            <person name="Xu Q."/>
            <person name="Tunggal B."/>
            <person name="Kummerfeld S."/>
            <person name="Madera M."/>
            <person name="Konfortov B.A."/>
            <person name="Rivero F."/>
            <person name="Bankier A.T."/>
            <person name="Lehmann R."/>
            <person name="Hamlin N."/>
            <person name="Davies R."/>
            <person name="Gaudet P."/>
            <person name="Fey P."/>
            <person name="Pilcher K."/>
            <person name="Chen G."/>
            <person name="Saunders D."/>
            <person name="Sodergren E."/>
            <person name="Davis P."/>
            <person name="Kerhornou A."/>
            <person name="Nie X."/>
            <person name="Hall N."/>
            <person name="Anjard C."/>
            <person name="Hemphill L."/>
            <person name="Bason N."/>
            <person name="Farbrother P."/>
            <person name="Desany B."/>
            <person name="Just E."/>
            <person name="Morio T."/>
            <person name="Rost R."/>
            <person name="Churcher C."/>
            <person name="Cooper J."/>
            <person name="Haydock S."/>
            <person name="van Driessche N."/>
            <person name="Cronin A."/>
            <person name="Goodhead I."/>
            <person name="Muzny D."/>
            <person name="Mourier T."/>
            <person name="Pain A."/>
            <person name="Lu M."/>
            <person name="Harper D."/>
            <person name="Lindsay R."/>
            <person name="Hauser H."/>
            <person name="James K."/>
            <person name="Quiles M."/>
            <person name="Madan Babu M."/>
            <person name="Saito T."/>
            <person name="Buchrieser C."/>
            <person name="Wardroper A."/>
            <person name="Felder M."/>
            <person name="Thangavelu M."/>
            <person name="Johnson D."/>
            <person name="Knights A."/>
            <person name="Loulseged H."/>
            <person name="Mungall K."/>
            <person name="Oliver K."/>
            <person name="Price C."/>
            <person name="Quail M.A."/>
            <person name="Urushihara H."/>
            <person name="Hernandez J."/>
            <person name="Rabbinowitsch E."/>
            <person name="Steffen D."/>
            <person name="Sanders M."/>
            <person name="Ma J."/>
            <person name="Kohara Y."/>
            <person name="Sharp S."/>
            <person name="Simmonds M."/>
            <person name="Spiegler S."/>
            <person name="Tivey A."/>
            <person name="Sugano S."/>
            <person name="White B."/>
            <person name="Walker D."/>
            <person name="Woodward J."/>
            <person name="Winckler T."/>
            <person name="Tanaka Y."/>
            <person name="Shaulsky G."/>
            <person name="Schleicher M."/>
            <person name="Weinstock G."/>
            <person name="Rosenthal A."/>
            <person name="Cox E.C."/>
            <person name="Chisholm R.L."/>
            <person name="Gibbs R."/>
            <person name="Loomis W.F."/>
            <person name="Platzer M."/>
            <person name="Kay R.R."/>
            <person name="Williams J."/>
            <person name="Dear P.H."/>
            <person name="Noegel A.A."/>
            <person name="Barrell B."/>
            <person name="Kuspa A."/>
        </authorList>
    </citation>
    <scope>NUCLEOTIDE SEQUENCE [LARGE SCALE GENOMIC DNA]</scope>
    <source>
        <strain evidence="8 9">AX4</strain>
    </source>
</reference>
<name>Q54RD3_DICDI</name>
<sequence>MIKNNSNENILVINSNDNIELELESDLLLYDNNKKEMFIKKEKKIKTINISIVFAILFFGEVARGIIIPTINYYSILVGGTATTLGMVISAFSAGRFLATIVLGYFSKFDTYKNIFNISMVLCIIGSLWYSFSYIDQGNPFIGQSSLVISRFVLGFGAGTLSTARSFLADITIPSERTTWIALSSALQFLGFAVSPIIGSLLSYIPPFSIDEVIKIDSITLPGWFLTFQNFILLLMIIFYFQNPTLNQLASNNNNMINSSSDLNLNKKNNKSGSNNNSDNEQDDFEIESSSLKSSGGDGDGGDGGGGGDSSTTQLLLNQQSSNNSKQQQQQQQNQSIYRILYNNKRIFINLIIFIILNFFIRAILGIYETLGSTFYSKLDTSINSSTNSGYFFGSMGFLGIVLLLVISWLCKKELLHDYWILCFGNLIITIGCFATMVHQLSWTRFVFGYICIWGIGFTLAQTVVVSMFSKILSNTIGNASQGTLIGIITASGSLGRVIGPLFSGLLYNENDLLPLFSFAFALSLIILFSSILMIPKDILKIKYLNHNDNNNNEYNEENYNLIK</sequence>
<dbReference type="RefSeq" id="XP_639212.1">
    <property type="nucleotide sequence ID" value="XM_634120.1"/>
</dbReference>
<dbReference type="FunCoup" id="Q54RD3">
    <property type="interactions" value="1"/>
</dbReference>
<feature type="domain" description="Major facilitator superfamily (MFS) profile" evidence="7">
    <location>
        <begin position="49"/>
        <end position="539"/>
    </location>
</feature>
<feature type="transmembrane region" description="Helical" evidence="6">
    <location>
        <begin position="485"/>
        <end position="508"/>
    </location>
</feature>
<feature type="transmembrane region" description="Helical" evidence="6">
    <location>
        <begin position="514"/>
        <end position="535"/>
    </location>
</feature>
<dbReference type="InterPro" id="IPR051068">
    <property type="entry name" value="MFS_Domain-Containing_Protein"/>
</dbReference>
<dbReference type="HOGENOM" id="CLU_480968_0_0_1"/>
<evidence type="ECO:0000256" key="4">
    <source>
        <dbReference type="ARBA" id="ARBA00023136"/>
    </source>
</evidence>
<dbReference type="PhylomeDB" id="Q54RD3"/>
<feature type="compositionally biased region" description="Low complexity" evidence="5">
    <location>
        <begin position="260"/>
        <end position="279"/>
    </location>
</feature>
<proteinExistence type="predicted"/>
<evidence type="ECO:0000256" key="2">
    <source>
        <dbReference type="ARBA" id="ARBA00022692"/>
    </source>
</evidence>
<feature type="region of interest" description="Disordered" evidence="5">
    <location>
        <begin position="260"/>
        <end position="314"/>
    </location>
</feature>
<dbReference type="PANTHER" id="PTHR23510">
    <property type="entry name" value="INNER MEMBRANE TRANSPORT PROTEIN YAJR"/>
    <property type="match status" value="1"/>
</dbReference>
<dbReference type="SUPFAM" id="SSF103473">
    <property type="entry name" value="MFS general substrate transporter"/>
    <property type="match status" value="1"/>
</dbReference>
<gene>
    <name evidence="8" type="ORF">DDB_G0283191</name>
</gene>
<dbReference type="PROSITE" id="PS50850">
    <property type="entry name" value="MFS"/>
    <property type="match status" value="1"/>
</dbReference>
<dbReference type="Gene3D" id="1.20.1250.20">
    <property type="entry name" value="MFS general substrate transporter like domains"/>
    <property type="match status" value="1"/>
</dbReference>
<keyword evidence="3 6" id="KW-1133">Transmembrane helix</keyword>
<evidence type="ECO:0000256" key="5">
    <source>
        <dbReference type="SAM" id="MobiDB-lite"/>
    </source>
</evidence>
<feature type="transmembrane region" description="Helical" evidence="6">
    <location>
        <begin position="73"/>
        <end position="103"/>
    </location>
</feature>
<dbReference type="Pfam" id="PF07690">
    <property type="entry name" value="MFS_1"/>
    <property type="match status" value="1"/>
</dbReference>
<evidence type="ECO:0000256" key="6">
    <source>
        <dbReference type="SAM" id="Phobius"/>
    </source>
</evidence>
<evidence type="ECO:0000256" key="1">
    <source>
        <dbReference type="ARBA" id="ARBA00004141"/>
    </source>
</evidence>
<feature type="compositionally biased region" description="Gly residues" evidence="5">
    <location>
        <begin position="296"/>
        <end position="309"/>
    </location>
</feature>
<evidence type="ECO:0000256" key="3">
    <source>
        <dbReference type="ARBA" id="ARBA00022989"/>
    </source>
</evidence>
<feature type="transmembrane region" description="Helical" evidence="6">
    <location>
        <begin position="347"/>
        <end position="368"/>
    </location>
</feature>
<dbReference type="VEuPathDB" id="AmoebaDB:DDB_G0283191"/>